<organism evidence="2">
    <name type="scientific">uncultured Caudovirales phage</name>
    <dbReference type="NCBI Taxonomy" id="2100421"/>
    <lineage>
        <taxon>Viruses</taxon>
        <taxon>Duplodnaviria</taxon>
        <taxon>Heunggongvirae</taxon>
        <taxon>Uroviricota</taxon>
        <taxon>Caudoviricetes</taxon>
        <taxon>Peduoviridae</taxon>
        <taxon>Maltschvirus</taxon>
        <taxon>Maltschvirus maltsch</taxon>
    </lineage>
</organism>
<accession>A0A2H4J9N3</accession>
<proteinExistence type="predicted"/>
<feature type="region of interest" description="Disordered" evidence="1">
    <location>
        <begin position="222"/>
        <end position="243"/>
    </location>
</feature>
<gene>
    <name evidence="2" type="ORF">2AX5_53</name>
</gene>
<name>A0A2H4J9N3_9CAUD</name>
<sequence length="243" mass="27318">MTTDQTIDGVLVPRELLSYWAECLESAGFKDRPAEMRALLDAPAVERKPFGWFRTPKDCPLQGMFLHYDPEHGERDIQNALDFGFTVKRLYDTPPARPGAGQLAWQLKSHLEDARWFDLPADNVSEAIAGGYQVRALYAEQPAPVALVLPEHRDSDLRSPTYGLARGWNACLDEVVRLTATVRTPEPLVMTDGLHTYEYVTGHNAAIHQLLGGNTLRIRMTNTHNSTPTTHKHTHPRTTQWAP</sequence>
<protein>
    <submittedName>
        <fullName evidence="2">Uncharacterized protein</fullName>
    </submittedName>
</protein>
<evidence type="ECO:0000313" key="2">
    <source>
        <dbReference type="EMBL" id="ASN70683.1"/>
    </source>
</evidence>
<evidence type="ECO:0000256" key="1">
    <source>
        <dbReference type="SAM" id="MobiDB-lite"/>
    </source>
</evidence>
<reference evidence="2" key="1">
    <citation type="submission" date="2017-06" db="EMBL/GenBank/DDBJ databases">
        <title>Novel phages from South African skin metaviromes.</title>
        <authorList>
            <person name="van Zyl L.J."/>
            <person name="Abrahams Y."/>
            <person name="Stander E.A."/>
            <person name="Kirby B.M."/>
            <person name="Clavaud C."/>
            <person name="Farcet C."/>
            <person name="Breton L."/>
            <person name="Trindade M.I."/>
        </authorList>
    </citation>
    <scope>NUCLEOTIDE SEQUENCE</scope>
</reference>
<dbReference type="EMBL" id="MF417910">
    <property type="protein sequence ID" value="ASN70683.1"/>
    <property type="molecule type" value="Genomic_DNA"/>
</dbReference>